<gene>
    <name evidence="4" type="ORF">AALO_G00172130</name>
</gene>
<dbReference type="PANTHER" id="PTHR46484">
    <property type="entry name" value="SI:CH211-171H4.5-RELATED"/>
    <property type="match status" value="1"/>
</dbReference>
<evidence type="ECO:0000259" key="3">
    <source>
        <dbReference type="PROSITE" id="PS50835"/>
    </source>
</evidence>
<dbReference type="Gene3D" id="2.60.40.10">
    <property type="entry name" value="Immunoglobulins"/>
    <property type="match status" value="2"/>
</dbReference>
<feature type="domain" description="Ig-like" evidence="3">
    <location>
        <begin position="196"/>
        <end position="265"/>
    </location>
</feature>
<keyword evidence="2" id="KW-1133">Transmembrane helix</keyword>
<dbReference type="InterPro" id="IPR036179">
    <property type="entry name" value="Ig-like_dom_sf"/>
</dbReference>
<dbReference type="PROSITE" id="PS50835">
    <property type="entry name" value="IG_LIKE"/>
    <property type="match status" value="2"/>
</dbReference>
<dbReference type="Proteomes" id="UP000823561">
    <property type="component" value="Chromosome 13"/>
</dbReference>
<evidence type="ECO:0000256" key="1">
    <source>
        <dbReference type="SAM" id="MobiDB-lite"/>
    </source>
</evidence>
<evidence type="ECO:0000313" key="4">
    <source>
        <dbReference type="EMBL" id="KAG5270772.1"/>
    </source>
</evidence>
<keyword evidence="5" id="KW-1185">Reference proteome</keyword>
<dbReference type="InterPro" id="IPR013783">
    <property type="entry name" value="Ig-like_fold"/>
</dbReference>
<dbReference type="EMBL" id="JADWDJ010000013">
    <property type="protein sequence ID" value="KAG5270772.1"/>
    <property type="molecule type" value="Genomic_DNA"/>
</dbReference>
<evidence type="ECO:0000313" key="5">
    <source>
        <dbReference type="Proteomes" id="UP000823561"/>
    </source>
</evidence>
<keyword evidence="2" id="KW-0472">Membrane</keyword>
<protein>
    <recommendedName>
        <fullName evidence="3">Ig-like domain-containing protein</fullName>
    </recommendedName>
</protein>
<reference evidence="4" key="1">
    <citation type="submission" date="2020-10" db="EMBL/GenBank/DDBJ databases">
        <title>Chromosome-scale genome assembly of the Allis shad, Alosa alosa.</title>
        <authorList>
            <person name="Margot Z."/>
            <person name="Christophe K."/>
            <person name="Cabau C."/>
            <person name="Louis A."/>
            <person name="Berthelot C."/>
            <person name="Parey E."/>
            <person name="Roest Crollius H."/>
            <person name="Montfort J."/>
            <person name="Robinson-Rechavi M."/>
            <person name="Bucao C."/>
            <person name="Bouchez O."/>
            <person name="Gislard M."/>
            <person name="Lluch J."/>
            <person name="Milhes M."/>
            <person name="Lampietro C."/>
            <person name="Lopez Roques C."/>
            <person name="Donnadieu C."/>
            <person name="Braasch I."/>
            <person name="Desvignes T."/>
            <person name="Postlethwait J."/>
            <person name="Bobe J."/>
            <person name="Guiguen Y."/>
        </authorList>
    </citation>
    <scope>NUCLEOTIDE SEQUENCE</scope>
    <source>
        <strain evidence="4">M-15738</strain>
        <tissue evidence="4">Blood</tissue>
    </source>
</reference>
<dbReference type="SUPFAM" id="SSF48726">
    <property type="entry name" value="Immunoglobulin"/>
    <property type="match status" value="1"/>
</dbReference>
<feature type="compositionally biased region" description="Low complexity" evidence="1">
    <location>
        <begin position="16"/>
        <end position="25"/>
    </location>
</feature>
<feature type="region of interest" description="Disordered" evidence="1">
    <location>
        <begin position="16"/>
        <end position="38"/>
    </location>
</feature>
<proteinExistence type="predicted"/>
<accession>A0AAV6GBJ4</accession>
<sequence length="321" mass="34469">MYLAKRVLCSASAAVSSTPAPRSPAIESGEAWPEGQHGVSTQRAAELWVEVSTVTVTAARSQHGKQVHCRTGDMSTESESLTLDIAFAPIDVKTSTESPIIAEHGNINLTCNSMSNPEPERYEWLITNGSRHFQLNSSRETITITDVQRDFSAACIAHNAIGAGQSTKTSVDVAFVSIMVPESSCSDTGRMLRCLCQVEANPVATVTWMFNGSSNISASVIPAVTTTGDLTSSEVVLEGRLAEHGPAVCVAKNSYRTVKQQMAVQDGKISLPLPVSFPWIILACAFGFFGLCGLICFCRYTTKRKSKSSDGATSPKINRQR</sequence>
<dbReference type="AlphaFoldDB" id="A0AAV6GBJ4"/>
<feature type="transmembrane region" description="Helical" evidence="2">
    <location>
        <begin position="277"/>
        <end position="298"/>
    </location>
</feature>
<dbReference type="PANTHER" id="PTHR46484:SF1">
    <property type="entry name" value="SCHWANN CELL MYELIN PROTEIN-RELATED"/>
    <property type="match status" value="1"/>
</dbReference>
<keyword evidence="2" id="KW-0812">Transmembrane</keyword>
<organism evidence="4 5">
    <name type="scientific">Alosa alosa</name>
    <name type="common">allis shad</name>
    <dbReference type="NCBI Taxonomy" id="278164"/>
    <lineage>
        <taxon>Eukaryota</taxon>
        <taxon>Metazoa</taxon>
        <taxon>Chordata</taxon>
        <taxon>Craniata</taxon>
        <taxon>Vertebrata</taxon>
        <taxon>Euteleostomi</taxon>
        <taxon>Actinopterygii</taxon>
        <taxon>Neopterygii</taxon>
        <taxon>Teleostei</taxon>
        <taxon>Clupei</taxon>
        <taxon>Clupeiformes</taxon>
        <taxon>Clupeoidei</taxon>
        <taxon>Clupeidae</taxon>
        <taxon>Alosa</taxon>
    </lineage>
</organism>
<name>A0AAV6GBJ4_9TELE</name>
<dbReference type="InterPro" id="IPR007110">
    <property type="entry name" value="Ig-like_dom"/>
</dbReference>
<feature type="domain" description="Ig-like" evidence="3">
    <location>
        <begin position="89"/>
        <end position="172"/>
    </location>
</feature>
<comment type="caution">
    <text evidence="4">The sequence shown here is derived from an EMBL/GenBank/DDBJ whole genome shotgun (WGS) entry which is preliminary data.</text>
</comment>
<evidence type="ECO:0000256" key="2">
    <source>
        <dbReference type="SAM" id="Phobius"/>
    </source>
</evidence>